<dbReference type="KEGG" id="bsto:C0V70_10320"/>
<reference evidence="1 2" key="1">
    <citation type="submission" date="2018-01" db="EMBL/GenBank/DDBJ databases">
        <title>Complete genome sequence of Bacteriovorax stolpii DSM12778.</title>
        <authorList>
            <person name="Tang B."/>
            <person name="Chang J."/>
        </authorList>
    </citation>
    <scope>NUCLEOTIDE SEQUENCE [LARGE SCALE GENOMIC DNA]</scope>
    <source>
        <strain evidence="1 2">DSM 12778</strain>
    </source>
</reference>
<dbReference type="Proteomes" id="UP000235584">
    <property type="component" value="Chromosome"/>
</dbReference>
<dbReference type="AlphaFoldDB" id="A0A2K9NSJ7"/>
<keyword evidence="2" id="KW-1185">Reference proteome</keyword>
<evidence type="ECO:0000313" key="1">
    <source>
        <dbReference type="EMBL" id="AUN98493.1"/>
    </source>
</evidence>
<dbReference type="EMBL" id="CP025704">
    <property type="protein sequence ID" value="AUN98493.1"/>
    <property type="molecule type" value="Genomic_DNA"/>
</dbReference>
<dbReference type="RefSeq" id="WP_102243784.1">
    <property type="nucleotide sequence ID" value="NZ_CP025704.1"/>
</dbReference>
<name>A0A2K9NSJ7_BACTC</name>
<gene>
    <name evidence="1" type="ORF">C0V70_10320</name>
</gene>
<sequence>MRKLLCLISLMSLPFSEAFALAAHRGGAELLNPKAYSIMTSAMVWQTSATLDEEGVETTLADGSEYRLIDVDFGVSYGISKNLEATLFGRFRSVTSTLNDVTASNSGPESVAIEGKYAFDPIGNLRYAIAAHYRQTLYSNATYDGTAQLPTEEVILGDAGSEYGVDLLATYSSASWKWDMKVGYNNPANDNSEEVVYKLEGMYRLTKLGLLAGVEGIYSLKKDQFTETPLLKPVQATGASKLFYSINREKLAPYVGANYAFDKILFGIKGQTVVSGRSTDKGSSLLASLTWNSEGVTPESVKVESFKEYIVDGSVLKVSARGNFIRIDQGLSTDVEKGMKFDIYQTDYFGGNVLVASGIAYEIGADWSIIKLVKKYKEIEIKPGFAARGY</sequence>
<protein>
    <submittedName>
        <fullName evidence="1">Uncharacterized protein</fullName>
    </submittedName>
</protein>
<evidence type="ECO:0000313" key="2">
    <source>
        <dbReference type="Proteomes" id="UP000235584"/>
    </source>
</evidence>
<accession>A0A2K9NSJ7</accession>
<organism evidence="1 2">
    <name type="scientific">Bacteriovorax stolpii</name>
    <name type="common">Bdellovibrio stolpii</name>
    <dbReference type="NCBI Taxonomy" id="960"/>
    <lineage>
        <taxon>Bacteria</taxon>
        <taxon>Pseudomonadati</taxon>
        <taxon>Bdellovibrionota</taxon>
        <taxon>Bacteriovoracia</taxon>
        <taxon>Bacteriovoracales</taxon>
        <taxon>Bacteriovoracaceae</taxon>
        <taxon>Bacteriovorax</taxon>
    </lineage>
</organism>
<proteinExistence type="predicted"/>
<dbReference type="OrthoDB" id="5288957at2"/>